<keyword evidence="7 12" id="KW-0812">Transmembrane</keyword>
<evidence type="ECO:0000256" key="9">
    <source>
        <dbReference type="ARBA" id="ARBA00022968"/>
    </source>
</evidence>
<evidence type="ECO:0000256" key="4">
    <source>
        <dbReference type="ARBA" id="ARBA00012557"/>
    </source>
</evidence>
<reference evidence="15" key="1">
    <citation type="submission" date="2022-11" db="UniProtKB">
        <authorList>
            <consortium name="WormBaseParasite"/>
        </authorList>
    </citation>
    <scope>IDENTIFICATION</scope>
</reference>
<dbReference type="Gene3D" id="3.90.550.50">
    <property type="match status" value="1"/>
</dbReference>
<evidence type="ECO:0000256" key="7">
    <source>
        <dbReference type="ARBA" id="ARBA00022692"/>
    </source>
</evidence>
<evidence type="ECO:0000256" key="5">
    <source>
        <dbReference type="ARBA" id="ARBA00022676"/>
    </source>
</evidence>
<evidence type="ECO:0000256" key="8">
    <source>
        <dbReference type="ARBA" id="ARBA00022741"/>
    </source>
</evidence>
<name>A0A914EGI2_9BILA</name>
<dbReference type="WBParaSite" id="ACRNAN_scaffold7610.g13458.t1">
    <property type="protein sequence ID" value="ACRNAN_scaffold7610.g13458.t1"/>
    <property type="gene ID" value="ACRNAN_scaffold7610.g13458"/>
</dbReference>
<evidence type="ECO:0000256" key="3">
    <source>
        <dbReference type="ARBA" id="ARBA00006462"/>
    </source>
</evidence>
<keyword evidence="8" id="KW-0547">Nucleotide-binding</keyword>
<protein>
    <recommendedName>
        <fullName evidence="4">N-acetylgalactosaminide beta-1,3-galactosyltransferase</fullName>
        <ecNumber evidence="4">2.4.1.122</ecNumber>
    </recommendedName>
</protein>
<comment type="similarity">
    <text evidence="3">Belongs to the glycosyltransferase 31 family. Beta3-Gal-T subfamily.</text>
</comment>
<feature type="domain" description="Fringe-like glycosyltransferase" evidence="13">
    <location>
        <begin position="91"/>
        <end position="205"/>
    </location>
</feature>
<evidence type="ECO:0000256" key="11">
    <source>
        <dbReference type="ARBA" id="ARBA00023136"/>
    </source>
</evidence>
<feature type="transmembrane region" description="Helical" evidence="12">
    <location>
        <begin position="36"/>
        <end position="58"/>
    </location>
</feature>
<keyword evidence="14" id="KW-1185">Reference proteome</keyword>
<evidence type="ECO:0000313" key="14">
    <source>
        <dbReference type="Proteomes" id="UP000887540"/>
    </source>
</evidence>
<evidence type="ECO:0000256" key="10">
    <source>
        <dbReference type="ARBA" id="ARBA00022989"/>
    </source>
</evidence>
<keyword evidence="10 12" id="KW-1133">Transmembrane helix</keyword>
<keyword evidence="11 12" id="KW-0472">Membrane</keyword>
<sequence>MKYYLLISGIFCSISRRSNKMIKKATQKTPITIKTFLQLILAFIAAIIVFHLIALYFYRIRTVDQFKGLLAKLDPLKHVSLSARLLPTRGTIFCWVMTTVKYHDSRMPAINQTWLKRCDHGQFFTNKPIPDEFVPHTAIFEGFSDSYEDLFWKSFYALYYTYEHISKDFQWYMKADDDTYLIMENLRHYLQRFNSSEPLFLGFRLKPYLENGYNSGGIYVLSNAAMKLFSEQLYLNETLCSFNDYEDVGIAKCFESLGILPLDTKDSHGKQRFLPFSVQQTFDGSLDEEKAEEWLVDVPNQGFEAFSRELISIHHMTPEAIRSAEVFLYHVKLHNV</sequence>
<keyword evidence="9" id="KW-0735">Signal-anchor</keyword>
<proteinExistence type="inferred from homology"/>
<evidence type="ECO:0000256" key="12">
    <source>
        <dbReference type="SAM" id="Phobius"/>
    </source>
</evidence>
<dbReference type="Pfam" id="PF02434">
    <property type="entry name" value="Fringe"/>
    <property type="match status" value="1"/>
</dbReference>
<evidence type="ECO:0000256" key="2">
    <source>
        <dbReference type="ARBA" id="ARBA00004922"/>
    </source>
</evidence>
<dbReference type="InterPro" id="IPR003378">
    <property type="entry name" value="Fringe-like_glycosylTrfase"/>
</dbReference>
<dbReference type="InterPro" id="IPR026050">
    <property type="entry name" value="C1GALT1/C1GALT1_chp1"/>
</dbReference>
<evidence type="ECO:0000259" key="13">
    <source>
        <dbReference type="Pfam" id="PF02434"/>
    </source>
</evidence>
<organism evidence="14 15">
    <name type="scientific">Acrobeloides nanus</name>
    <dbReference type="NCBI Taxonomy" id="290746"/>
    <lineage>
        <taxon>Eukaryota</taxon>
        <taxon>Metazoa</taxon>
        <taxon>Ecdysozoa</taxon>
        <taxon>Nematoda</taxon>
        <taxon>Chromadorea</taxon>
        <taxon>Rhabditida</taxon>
        <taxon>Tylenchina</taxon>
        <taxon>Cephalobomorpha</taxon>
        <taxon>Cephaloboidea</taxon>
        <taxon>Cephalobidae</taxon>
        <taxon>Acrobeloides</taxon>
    </lineage>
</organism>
<evidence type="ECO:0000256" key="6">
    <source>
        <dbReference type="ARBA" id="ARBA00022679"/>
    </source>
</evidence>
<dbReference type="Proteomes" id="UP000887540">
    <property type="component" value="Unplaced"/>
</dbReference>
<comment type="pathway">
    <text evidence="2">Protein modification; protein glycosylation.</text>
</comment>
<evidence type="ECO:0000256" key="1">
    <source>
        <dbReference type="ARBA" id="ARBA00004606"/>
    </source>
</evidence>
<keyword evidence="5" id="KW-0328">Glycosyltransferase</keyword>
<dbReference type="EC" id="2.4.1.122" evidence="4"/>
<dbReference type="GO" id="GO:0000166">
    <property type="term" value="F:nucleotide binding"/>
    <property type="evidence" value="ECO:0007669"/>
    <property type="project" value="UniProtKB-KW"/>
</dbReference>
<comment type="subcellular location">
    <subcellularLocation>
        <location evidence="1">Membrane</location>
        <topology evidence="1">Single-pass type II membrane protein</topology>
    </subcellularLocation>
</comment>
<keyword evidence="6" id="KW-0808">Transferase</keyword>
<accession>A0A914EGI2</accession>
<dbReference type="GO" id="GO:0016020">
    <property type="term" value="C:membrane"/>
    <property type="evidence" value="ECO:0007669"/>
    <property type="project" value="UniProtKB-SubCell"/>
</dbReference>
<dbReference type="PANTHER" id="PTHR23033">
    <property type="entry name" value="BETA1,3-GALACTOSYLTRANSFERASE"/>
    <property type="match status" value="1"/>
</dbReference>
<dbReference type="AlphaFoldDB" id="A0A914EGI2"/>
<dbReference type="GO" id="GO:0016263">
    <property type="term" value="F:glycoprotein-N-acetylgalactosamine 3-beta-galactosyltransferase activity"/>
    <property type="evidence" value="ECO:0007669"/>
    <property type="project" value="UniProtKB-EC"/>
</dbReference>
<dbReference type="PANTHER" id="PTHR23033:SF12">
    <property type="entry name" value="GLYCOPROTEIN-N-ACETYLGALACTOSAMINE 3-BETA-GALACTOSYLTRANSFERASE 1-RELATED"/>
    <property type="match status" value="1"/>
</dbReference>
<evidence type="ECO:0000313" key="15">
    <source>
        <dbReference type="WBParaSite" id="ACRNAN_scaffold7610.g13458.t1"/>
    </source>
</evidence>